<proteinExistence type="predicted"/>
<sequence>MNVNYTPIFLIYYQNNVGIEDRFTYQTIPVDRAGTAYVGDFTEQLTAEVPLFSSNNEVLPFTITAYYNSPYHGRYFTQNDAFGMHTANYTTMNVGSGWKLSVQETVMKTTVETDNVSTDYYVYTDADGTEHYFEEKSPAPYEDEEGLGYSLSVSGTTYTLSDEKGNKKEFINGYLTRNTTDGNHLATTNDINNITSTYAYDGLGRLTSRTTPSEAGNLKVNQTYVDGSLNRINSNYISGILSLANTYDQGALVAASRKTFEGSTPQWQRYNTPVDAWNNITSVQVQGGNNVDAGENVTWYNPITLASFTFEPNGGPVTQMVYGNGDTEAYSYDLYGQLSSVHYSSNLLDYVEAFGYDAYGNVARSVITDSAGNASADYQYEYDSLGRLIRSQQSGDDITSLWTQHEYDSQNRLSDQYWGVSDSTLHESFTYNSNNGTLSSMLLGTGRTLSFEYDNLLRVSRRNVSGVYQHRRNYMGTGTANRQANQIQYFVYASADGADTKLNYRYDYDAGGNISEIYRSVGSDTLAFYSSYEYDTLSRLVKATDSRGTETYTYNTAGNMLSRTLAGDTVTYSYDNSSWNDLLTAYDGQKIAYEGQTYNSSRNSVSGTVISGNPVSYYNGKRWNMEWVNGNRLAEASSGTTNVSYTYDRTGLRSTKTVNGTTYHYAYAGDKLVWQEWDGNEMFFFYDESNAPIGFWYHPASGSNVTGYYMTTQQGDITRIEDVNGNVLATYEYDAWGKLISSSGSLATINPLRYRGYYYDTETELYYLSNRYYDPKVSRFINADSTDAVLSANGLYDQNLFAYCDNNPVMRADNEGGFWHILAGAAAGGLISGAVQVVSNLVSGEKWNHRLGASLATGAIGGALSCTGLTRTAIFAANALVSAIDKWDEQRASEEGFNFALILSSGVIGGFYGALGGSGNGTKSLFNLGMSTVKRTTNATVHKGINSGVKEATKAFAYYAKNTKKYYKKTYSPYAALSNVMTDAASKVTSNIVDSWISPNHSNSKRIIGSGGGRFAGRVSLF</sequence>
<reference evidence="1" key="2">
    <citation type="submission" date="2021-04" db="EMBL/GenBank/DDBJ databases">
        <authorList>
            <person name="Gilroy R."/>
        </authorList>
    </citation>
    <scope>NUCLEOTIDE SEQUENCE</scope>
    <source>
        <strain evidence="1">ChiBcolR8-3208</strain>
    </source>
</reference>
<dbReference type="Proteomes" id="UP000824214">
    <property type="component" value="Unassembled WGS sequence"/>
</dbReference>
<gene>
    <name evidence="1" type="ORF">H9942_05715</name>
</gene>
<dbReference type="InterPro" id="IPR050708">
    <property type="entry name" value="T6SS_VgrG/RHS"/>
</dbReference>
<reference evidence="1" key="1">
    <citation type="journal article" date="2021" name="PeerJ">
        <title>Extensive microbial diversity within the chicken gut microbiome revealed by metagenomics and culture.</title>
        <authorList>
            <person name="Gilroy R."/>
            <person name="Ravi A."/>
            <person name="Getino M."/>
            <person name="Pursley I."/>
            <person name="Horton D.L."/>
            <person name="Alikhan N.F."/>
            <person name="Baker D."/>
            <person name="Gharbi K."/>
            <person name="Hall N."/>
            <person name="Watson M."/>
            <person name="Adriaenssens E.M."/>
            <person name="Foster-Nyarko E."/>
            <person name="Jarju S."/>
            <person name="Secka A."/>
            <person name="Antonio M."/>
            <person name="Oren A."/>
            <person name="Chaudhuri R.R."/>
            <person name="La Ragione R."/>
            <person name="Hildebrand F."/>
            <person name="Pallen M.J."/>
        </authorList>
    </citation>
    <scope>NUCLEOTIDE SEQUENCE</scope>
    <source>
        <strain evidence="1">ChiBcolR8-3208</strain>
    </source>
</reference>
<dbReference type="InterPro" id="IPR022385">
    <property type="entry name" value="Rhs_assc_core"/>
</dbReference>
<dbReference type="AlphaFoldDB" id="A0A9D2RYJ6"/>
<dbReference type="PANTHER" id="PTHR32305:SF15">
    <property type="entry name" value="PROTEIN RHSA-RELATED"/>
    <property type="match status" value="1"/>
</dbReference>
<protein>
    <submittedName>
        <fullName evidence="1">RHS repeat-associated core domain-containing protein</fullName>
    </submittedName>
</protein>
<comment type="caution">
    <text evidence="1">The sequence shown here is derived from an EMBL/GenBank/DDBJ whole genome shotgun (WGS) entry which is preliminary data.</text>
</comment>
<name>A0A9D2RYJ6_9FIRM</name>
<dbReference type="EMBL" id="DWXZ01000120">
    <property type="protein sequence ID" value="HJB37548.1"/>
    <property type="molecule type" value="Genomic_DNA"/>
</dbReference>
<dbReference type="Gene3D" id="2.180.10.10">
    <property type="entry name" value="RHS repeat-associated core"/>
    <property type="match status" value="1"/>
</dbReference>
<dbReference type="InterPro" id="IPR031325">
    <property type="entry name" value="RHS_repeat"/>
</dbReference>
<evidence type="ECO:0000313" key="1">
    <source>
        <dbReference type="EMBL" id="HJB37548.1"/>
    </source>
</evidence>
<dbReference type="NCBIfam" id="TIGR01643">
    <property type="entry name" value="YD_repeat_2x"/>
    <property type="match status" value="2"/>
</dbReference>
<dbReference type="NCBIfam" id="TIGR03696">
    <property type="entry name" value="Rhs_assc_core"/>
    <property type="match status" value="1"/>
</dbReference>
<dbReference type="PANTHER" id="PTHR32305">
    <property type="match status" value="1"/>
</dbReference>
<evidence type="ECO:0000313" key="2">
    <source>
        <dbReference type="Proteomes" id="UP000824214"/>
    </source>
</evidence>
<organism evidence="1 2">
    <name type="scientific">Candidatus Acutalibacter ornithocaccae</name>
    <dbReference type="NCBI Taxonomy" id="2838416"/>
    <lineage>
        <taxon>Bacteria</taxon>
        <taxon>Bacillati</taxon>
        <taxon>Bacillota</taxon>
        <taxon>Clostridia</taxon>
        <taxon>Eubacteriales</taxon>
        <taxon>Acutalibacteraceae</taxon>
        <taxon>Acutalibacter</taxon>
    </lineage>
</organism>
<dbReference type="InterPro" id="IPR006530">
    <property type="entry name" value="YD"/>
</dbReference>
<accession>A0A9D2RYJ6</accession>
<dbReference type="Pfam" id="PF05593">
    <property type="entry name" value="RHS_repeat"/>
    <property type="match status" value="1"/>
</dbReference>